<evidence type="ECO:0000256" key="10">
    <source>
        <dbReference type="ARBA" id="ARBA00035120"/>
    </source>
</evidence>
<keyword evidence="6 12" id="KW-0915">Sodium</keyword>
<protein>
    <recommendedName>
        <fullName evidence="12">Fluoride-specific ion channel FluC</fullName>
    </recommendedName>
</protein>
<evidence type="ECO:0000256" key="11">
    <source>
        <dbReference type="ARBA" id="ARBA00035585"/>
    </source>
</evidence>
<feature type="transmembrane region" description="Helical" evidence="12">
    <location>
        <begin position="53"/>
        <end position="73"/>
    </location>
</feature>
<gene>
    <name evidence="12 13" type="primary">crcB</name>
    <name evidence="12" type="synonym">fluC</name>
    <name evidence="13" type="ORF">CK623_08445</name>
</gene>
<dbReference type="GO" id="GO:0046872">
    <property type="term" value="F:metal ion binding"/>
    <property type="evidence" value="ECO:0007669"/>
    <property type="project" value="UniProtKB-KW"/>
</dbReference>
<feature type="binding site" evidence="12">
    <location>
        <position position="93"/>
    </location>
    <ligand>
        <name>Na(+)</name>
        <dbReference type="ChEBI" id="CHEBI:29101"/>
        <note>structural</note>
    </ligand>
</feature>
<comment type="function">
    <text evidence="12">Fluoride-specific ion channel. Important for reducing fluoride concentration in the cell, thus reducing its toxicity.</text>
</comment>
<dbReference type="RefSeq" id="WP_095557119.1">
    <property type="nucleotide sequence ID" value="NZ_NSJD01000012.1"/>
</dbReference>
<evidence type="ECO:0000256" key="2">
    <source>
        <dbReference type="ARBA" id="ARBA00022475"/>
    </source>
</evidence>
<feature type="transmembrane region" description="Helical" evidence="12">
    <location>
        <begin position="12"/>
        <end position="33"/>
    </location>
</feature>
<reference evidence="13 14" key="1">
    <citation type="submission" date="2017-08" db="EMBL/GenBank/DDBJ databases">
        <title>WGS of Clinical strains of the CDC Group NO-1 linked to zoonotic infections in humans.</title>
        <authorList>
            <person name="Bernier A.-M."/>
            <person name="Bernard K."/>
        </authorList>
    </citation>
    <scope>NUCLEOTIDE SEQUENCE [LARGE SCALE GENOMIC DNA]</scope>
    <source>
        <strain evidence="13 14">NML79-0751</strain>
    </source>
</reference>
<keyword evidence="2 12" id="KW-1003">Cell membrane</keyword>
<name>A0A2A2AQ26_9BURK</name>
<evidence type="ECO:0000256" key="6">
    <source>
        <dbReference type="ARBA" id="ARBA00023053"/>
    </source>
</evidence>
<dbReference type="GO" id="GO:0005886">
    <property type="term" value="C:plasma membrane"/>
    <property type="evidence" value="ECO:0007669"/>
    <property type="project" value="UniProtKB-SubCell"/>
</dbReference>
<feature type="binding site" evidence="12">
    <location>
        <position position="96"/>
    </location>
    <ligand>
        <name>Na(+)</name>
        <dbReference type="ChEBI" id="CHEBI:29101"/>
        <note>structural</note>
    </ligand>
</feature>
<keyword evidence="3" id="KW-0997">Cell inner membrane</keyword>
<dbReference type="HAMAP" id="MF_00454">
    <property type="entry name" value="FluC"/>
    <property type="match status" value="1"/>
</dbReference>
<evidence type="ECO:0000256" key="1">
    <source>
        <dbReference type="ARBA" id="ARBA00004651"/>
    </source>
</evidence>
<comment type="subcellular location">
    <subcellularLocation>
        <location evidence="1 12">Cell membrane</location>
        <topology evidence="1 12">Multi-pass membrane protein</topology>
    </subcellularLocation>
</comment>
<dbReference type="AlphaFoldDB" id="A0A2A2AQ26"/>
<dbReference type="NCBIfam" id="TIGR00494">
    <property type="entry name" value="crcB"/>
    <property type="match status" value="1"/>
</dbReference>
<keyword evidence="5 12" id="KW-1133">Transmembrane helix</keyword>
<dbReference type="GO" id="GO:0140114">
    <property type="term" value="P:cellular detoxification of fluoride"/>
    <property type="evidence" value="ECO:0007669"/>
    <property type="project" value="UniProtKB-UniRule"/>
</dbReference>
<comment type="catalytic activity">
    <reaction evidence="11">
        <text>fluoride(in) = fluoride(out)</text>
        <dbReference type="Rhea" id="RHEA:76159"/>
        <dbReference type="ChEBI" id="CHEBI:17051"/>
    </reaction>
    <physiologicalReaction direction="left-to-right" evidence="11">
        <dbReference type="Rhea" id="RHEA:76160"/>
    </physiologicalReaction>
</comment>
<comment type="similarity">
    <text evidence="10 12">Belongs to the fluoride channel Fluc/FEX (TC 1.A.43) family.</text>
</comment>
<feature type="transmembrane region" description="Helical" evidence="12">
    <location>
        <begin position="85"/>
        <end position="108"/>
    </location>
</feature>
<evidence type="ECO:0000313" key="13">
    <source>
        <dbReference type="EMBL" id="PAT39867.1"/>
    </source>
</evidence>
<accession>A0A2A2AQ26</accession>
<evidence type="ECO:0000256" key="4">
    <source>
        <dbReference type="ARBA" id="ARBA00022692"/>
    </source>
</evidence>
<dbReference type="InterPro" id="IPR003691">
    <property type="entry name" value="FluC"/>
</dbReference>
<keyword evidence="12" id="KW-0813">Transport</keyword>
<dbReference type="Proteomes" id="UP000218644">
    <property type="component" value="Unassembled WGS sequence"/>
</dbReference>
<sequence length="147" mass="14798">MSTPLHTASAAALPHWMWVGLGGLLGAVARYALSLRVSAATAAPSAGLAPLPWGTLAVNLLGCLAIGLLAGLAVRGDWLGPTLRLFLFTGVLGGFTTFSAFGLEALTLLLQRQWALALGYVLASVGLGLLAVAAGLWAGGGAAALRH</sequence>
<evidence type="ECO:0000256" key="3">
    <source>
        <dbReference type="ARBA" id="ARBA00022519"/>
    </source>
</evidence>
<dbReference type="EMBL" id="NSJD01000012">
    <property type="protein sequence ID" value="PAT39867.1"/>
    <property type="molecule type" value="Genomic_DNA"/>
</dbReference>
<keyword evidence="7 12" id="KW-0406">Ion transport</keyword>
<dbReference type="Pfam" id="PF02537">
    <property type="entry name" value="CRCB"/>
    <property type="match status" value="1"/>
</dbReference>
<evidence type="ECO:0000256" key="9">
    <source>
        <dbReference type="ARBA" id="ARBA00023303"/>
    </source>
</evidence>
<evidence type="ECO:0000256" key="8">
    <source>
        <dbReference type="ARBA" id="ARBA00023136"/>
    </source>
</evidence>
<dbReference type="PANTHER" id="PTHR28259">
    <property type="entry name" value="FLUORIDE EXPORT PROTEIN 1-RELATED"/>
    <property type="match status" value="1"/>
</dbReference>
<dbReference type="GO" id="GO:0062054">
    <property type="term" value="F:fluoride channel activity"/>
    <property type="evidence" value="ECO:0007669"/>
    <property type="project" value="UniProtKB-UniRule"/>
</dbReference>
<keyword evidence="9 12" id="KW-0407">Ion channel</keyword>
<comment type="caution">
    <text evidence="13">The sequence shown here is derived from an EMBL/GenBank/DDBJ whole genome shotgun (WGS) entry which is preliminary data.</text>
</comment>
<evidence type="ECO:0000256" key="5">
    <source>
        <dbReference type="ARBA" id="ARBA00022989"/>
    </source>
</evidence>
<evidence type="ECO:0000313" key="14">
    <source>
        <dbReference type="Proteomes" id="UP000218644"/>
    </source>
</evidence>
<comment type="activity regulation">
    <text evidence="12">Na(+) is not transported, but it plays an essential structural role and its presence is essential for fluoride channel function.</text>
</comment>
<feature type="transmembrane region" description="Helical" evidence="12">
    <location>
        <begin position="114"/>
        <end position="138"/>
    </location>
</feature>
<organism evidence="13 14">
    <name type="scientific">Vandammella animalimorsus</name>
    <dbReference type="NCBI Taxonomy" id="2029117"/>
    <lineage>
        <taxon>Bacteria</taxon>
        <taxon>Pseudomonadati</taxon>
        <taxon>Pseudomonadota</taxon>
        <taxon>Betaproteobacteria</taxon>
        <taxon>Burkholderiales</taxon>
        <taxon>Comamonadaceae</taxon>
        <taxon>Vandammella</taxon>
    </lineage>
</organism>
<evidence type="ECO:0000256" key="12">
    <source>
        <dbReference type="HAMAP-Rule" id="MF_00454"/>
    </source>
</evidence>
<dbReference type="PANTHER" id="PTHR28259:SF1">
    <property type="entry name" value="FLUORIDE EXPORT PROTEIN 1-RELATED"/>
    <property type="match status" value="1"/>
</dbReference>
<keyword evidence="12" id="KW-0479">Metal-binding</keyword>
<keyword evidence="8 12" id="KW-0472">Membrane</keyword>
<evidence type="ECO:0000256" key="7">
    <source>
        <dbReference type="ARBA" id="ARBA00023065"/>
    </source>
</evidence>
<proteinExistence type="inferred from homology"/>
<keyword evidence="4 12" id="KW-0812">Transmembrane</keyword>